<reference evidence="4" key="1">
    <citation type="submission" date="2016-06" db="EMBL/GenBank/DDBJ databases">
        <authorList>
            <person name="Varghese N."/>
            <person name="Submissions Spin"/>
        </authorList>
    </citation>
    <scope>NUCLEOTIDE SEQUENCE [LARGE SCALE GENOMIC DNA]</scope>
    <source>
        <strain evidence="4">DSM 43817</strain>
    </source>
</reference>
<dbReference type="Proteomes" id="UP000198959">
    <property type="component" value="Unassembled WGS sequence"/>
</dbReference>
<dbReference type="AlphaFoldDB" id="A0A1C6S9M8"/>
<sequence length="807" mass="89450">MVDVLGGSGGPEAVSGPEMVSRPEAVSGPGGPDSLVPIGQDWGMWPVVLLRSAGHAAEQLRDFLAAAEEQRHTGSGLREVVERFVSDPWLLEALCWQNPTIVNSWLGRYATDGVSGTKRPTYYRGKLLSLGAYLQRYATRNETIGFFGPIGWAHVDQDRDLLVEVAGKGERVRHTTYFEPWALTALARSWEADPEVRWRLPVIVNQAGVLRDDTFVRPRRGPHRLTADQRLVLTHLGGSGYADELLEALRAADGPAWDRARLTEVLTTLQRAECLFWGFDITVVGGSEKVLDAQLDRLPAELRDRLRDDLHHLSRLRQDVSAAAGDATGVWRTTNALAESFETISGVDRSVQKASNPDCRELLYHDVTVDWDATLGGRAVAGLAGPLELLMETCRYASWRFATGIEDRARVVLRRDPALEAVFDELLPELNDRRPGRILRGVTAEVRQIVADLLAAEPGVVAPDGSLVHRSAALRERWRAAFAAPRAGWSAAALHSADVMLARQGDEQLWVLGEAHTTVNPLDYRFCLENQPEPGRLEALIDAATPAERFIPAMPPTPRLSPRTAPPPAAYLPDKHRYWTLWPRTAMPASVPKLSCVDLRVVEQDGTVVVVDGTGQVVARLTEFIGEFLSLAFYNTLSLFSDADRMPRVRIDDLVVQRAYQRIPVREFAPLLSAPPSRVELAGFFRERGLPRYSFIRVPGEPKPVFCDATSWVTTHNVVRLLRKVADQPEALVKVQEMLPDFDELWLTGPDGRTRTSEFRFVVQDLKGSVVQDLKGSVVQDLKGSVVQDLKGSVRQDLKDVEDPGVR</sequence>
<dbReference type="STRING" id="145854.GA0074692_2099"/>
<evidence type="ECO:0000256" key="1">
    <source>
        <dbReference type="SAM" id="MobiDB-lite"/>
    </source>
</evidence>
<dbReference type="InterPro" id="IPR006827">
    <property type="entry name" value="Lant_deHydtase_N"/>
</dbReference>
<evidence type="ECO:0000259" key="2">
    <source>
        <dbReference type="Pfam" id="PF04738"/>
    </source>
</evidence>
<protein>
    <submittedName>
        <fullName evidence="3">Lantibiotic dehydratase, C terminus</fullName>
    </submittedName>
</protein>
<gene>
    <name evidence="3" type="ORF">GA0074692_2099</name>
</gene>
<keyword evidence="4" id="KW-1185">Reference proteome</keyword>
<name>A0A1C6S9M8_9ACTN</name>
<evidence type="ECO:0000313" key="4">
    <source>
        <dbReference type="Proteomes" id="UP000198959"/>
    </source>
</evidence>
<feature type="region of interest" description="Disordered" evidence="1">
    <location>
        <begin position="1"/>
        <end position="33"/>
    </location>
</feature>
<dbReference type="Pfam" id="PF04738">
    <property type="entry name" value="Lant_dehydr_N"/>
    <property type="match status" value="1"/>
</dbReference>
<dbReference type="EMBL" id="FMHW01000002">
    <property type="protein sequence ID" value="SCL26180.1"/>
    <property type="molecule type" value="Genomic_DNA"/>
</dbReference>
<organism evidence="3 4">
    <name type="scientific">Micromonospora pallida</name>
    <dbReference type="NCBI Taxonomy" id="145854"/>
    <lineage>
        <taxon>Bacteria</taxon>
        <taxon>Bacillati</taxon>
        <taxon>Actinomycetota</taxon>
        <taxon>Actinomycetes</taxon>
        <taxon>Micromonosporales</taxon>
        <taxon>Micromonosporaceae</taxon>
        <taxon>Micromonospora</taxon>
    </lineage>
</organism>
<dbReference type="OrthoDB" id="8428173at2"/>
<feature type="domain" description="Lantibiotic dehydratase N-terminal" evidence="2">
    <location>
        <begin position="87"/>
        <end position="390"/>
    </location>
</feature>
<feature type="compositionally biased region" description="Gly residues" evidence="1">
    <location>
        <begin position="1"/>
        <end position="10"/>
    </location>
</feature>
<dbReference type="RefSeq" id="WP_091642449.1">
    <property type="nucleotide sequence ID" value="NZ_FMHW01000002.1"/>
</dbReference>
<accession>A0A1C6S9M8</accession>
<evidence type="ECO:0000313" key="3">
    <source>
        <dbReference type="EMBL" id="SCL26180.1"/>
    </source>
</evidence>
<proteinExistence type="predicted"/>